<dbReference type="KEGG" id="aep:AMC99_01490"/>
<dbReference type="AlphaFoldDB" id="A0A0M3TAC1"/>
<gene>
    <name evidence="2" type="ORF">AMC99_01490</name>
</gene>
<organism evidence="2 3">
    <name type="scientific">Altererythrobacter epoxidivorans</name>
    <dbReference type="NCBI Taxonomy" id="361183"/>
    <lineage>
        <taxon>Bacteria</taxon>
        <taxon>Pseudomonadati</taxon>
        <taxon>Pseudomonadota</taxon>
        <taxon>Alphaproteobacteria</taxon>
        <taxon>Sphingomonadales</taxon>
        <taxon>Erythrobacteraceae</taxon>
        <taxon>Altererythrobacter</taxon>
    </lineage>
</organism>
<dbReference type="Proteomes" id="UP000057938">
    <property type="component" value="Chromosome"/>
</dbReference>
<dbReference type="EMBL" id="CP012669">
    <property type="protein sequence ID" value="ALE16782.1"/>
    <property type="molecule type" value="Genomic_DNA"/>
</dbReference>
<evidence type="ECO:0000313" key="3">
    <source>
        <dbReference type="Proteomes" id="UP000057938"/>
    </source>
</evidence>
<reference evidence="2 3" key="1">
    <citation type="submission" date="2015-09" db="EMBL/GenBank/DDBJ databases">
        <title>Complete genome sequence of a benzo[a]pyrene-degrading bacterium Altererythrobacter epoxidivorans CGMCC 1.7731T.</title>
        <authorList>
            <person name="Li Z."/>
            <person name="Cheng H."/>
            <person name="Huo Y."/>
            <person name="Xu X."/>
        </authorList>
    </citation>
    <scope>NUCLEOTIDE SEQUENCE [LARGE SCALE GENOMIC DNA]</scope>
    <source>
        <strain evidence="2 3">CGMCC 1.7731</strain>
    </source>
</reference>
<dbReference type="STRING" id="361183.AMC99_01490"/>
<keyword evidence="3" id="KW-1185">Reference proteome</keyword>
<protein>
    <recommendedName>
        <fullName evidence="4">Terminase small subunit</fullName>
    </recommendedName>
</protein>
<proteinExistence type="predicted"/>
<evidence type="ECO:0000256" key="1">
    <source>
        <dbReference type="SAM" id="MobiDB-lite"/>
    </source>
</evidence>
<dbReference type="PATRIC" id="fig|361183.4.peg.1461"/>
<sequence>MSTFAEGARYSIFNSRAQGAFLDSLAQYGNVRLACRAGRVSPQTAYRARRTRPAFAALWDAALLSARTRAEEVLADRALNGVEEQVFYHGEEVATRRRYDSRLLLAHLARLDRLAERAEVGAATALLDDAIDALRRGEELPHALPEKEPQDSVPCVPSGRNSPPCKPPVETPSETLDTRLDAMEAARPAHALPPHQLCSGVAEVDALEALQLAAFEAGYPQWYELREAEEWEEEGACDAPHDPIA</sequence>
<feature type="compositionally biased region" description="Basic and acidic residues" evidence="1">
    <location>
        <begin position="141"/>
        <end position="150"/>
    </location>
</feature>
<evidence type="ECO:0008006" key="4">
    <source>
        <dbReference type="Google" id="ProtNLM"/>
    </source>
</evidence>
<feature type="region of interest" description="Disordered" evidence="1">
    <location>
        <begin position="141"/>
        <end position="173"/>
    </location>
</feature>
<evidence type="ECO:0000313" key="2">
    <source>
        <dbReference type="EMBL" id="ALE16782.1"/>
    </source>
</evidence>
<accession>A0A0M3TAC1</accession>
<name>A0A0M3TAC1_9SPHN</name>